<name>A0A212CUM8_CEREH</name>
<dbReference type="EMBL" id="MKHE01000012">
    <property type="protein sequence ID" value="OWK09698.1"/>
    <property type="molecule type" value="Genomic_DNA"/>
</dbReference>
<comment type="subcellular location">
    <subcellularLocation>
        <location evidence="1">Nucleus</location>
    </subcellularLocation>
</comment>
<dbReference type="Pfam" id="PF13889">
    <property type="entry name" value="Chromosome_seg"/>
    <property type="match status" value="1"/>
</dbReference>
<keyword evidence="5" id="KW-1185">Reference proteome</keyword>
<sequence>MFVVIYDLRDMPANHQTFLRQRTFSVPVKQEMKRSVNKENIRHTEERLLRYLIHLRFQSSKSGKIYLHRDVRLLFSRKSMEVDSGAAYELKSYTESPTNPQFSPRC</sequence>
<evidence type="ECO:0000256" key="1">
    <source>
        <dbReference type="ARBA" id="ARBA00004123"/>
    </source>
</evidence>
<protein>
    <recommendedName>
        <fullName evidence="3">Atos-like C-terminal domain-containing protein</fullName>
    </recommendedName>
</protein>
<evidence type="ECO:0000259" key="3">
    <source>
        <dbReference type="Pfam" id="PF13889"/>
    </source>
</evidence>
<dbReference type="GO" id="GO:0005634">
    <property type="term" value="C:nucleus"/>
    <property type="evidence" value="ECO:0007669"/>
    <property type="project" value="UniProtKB-SubCell"/>
</dbReference>
<evidence type="ECO:0000313" key="5">
    <source>
        <dbReference type="Proteomes" id="UP000242450"/>
    </source>
</evidence>
<dbReference type="PANTHER" id="PTHR13199:SF13">
    <property type="entry name" value="ATOS HOMOLOG PROTEIN A"/>
    <property type="match status" value="1"/>
</dbReference>
<dbReference type="InterPro" id="IPR033473">
    <property type="entry name" value="Atos-like_C"/>
</dbReference>
<feature type="domain" description="Atos-like C-terminal" evidence="3">
    <location>
        <begin position="48"/>
        <end position="105"/>
    </location>
</feature>
<gene>
    <name evidence="4" type="ORF">Celaphus_00006214</name>
</gene>
<dbReference type="OrthoDB" id="8625101at2759"/>
<keyword evidence="2" id="KW-0539">Nucleus</keyword>
<comment type="caution">
    <text evidence="4">The sequence shown here is derived from an EMBL/GenBank/DDBJ whole genome shotgun (WGS) entry which is preliminary data.</text>
</comment>
<dbReference type="Proteomes" id="UP000242450">
    <property type="component" value="Chromosome 12"/>
</dbReference>
<dbReference type="InterPro" id="IPR051506">
    <property type="entry name" value="ATOS_Transcription_Regulators"/>
</dbReference>
<dbReference type="AlphaFoldDB" id="A0A212CUM8"/>
<organism evidence="4 5">
    <name type="scientific">Cervus elaphus hippelaphus</name>
    <name type="common">European red deer</name>
    <dbReference type="NCBI Taxonomy" id="46360"/>
    <lineage>
        <taxon>Eukaryota</taxon>
        <taxon>Metazoa</taxon>
        <taxon>Chordata</taxon>
        <taxon>Craniata</taxon>
        <taxon>Vertebrata</taxon>
        <taxon>Euteleostomi</taxon>
        <taxon>Mammalia</taxon>
        <taxon>Eutheria</taxon>
        <taxon>Laurasiatheria</taxon>
        <taxon>Artiodactyla</taxon>
        <taxon>Ruminantia</taxon>
        <taxon>Pecora</taxon>
        <taxon>Cervidae</taxon>
        <taxon>Cervinae</taxon>
        <taxon>Cervus</taxon>
    </lineage>
</organism>
<evidence type="ECO:0000313" key="4">
    <source>
        <dbReference type="EMBL" id="OWK09698.1"/>
    </source>
</evidence>
<dbReference type="PANTHER" id="PTHR13199">
    <property type="entry name" value="GH03947P"/>
    <property type="match status" value="1"/>
</dbReference>
<accession>A0A212CUM8</accession>
<evidence type="ECO:0000256" key="2">
    <source>
        <dbReference type="ARBA" id="ARBA00023242"/>
    </source>
</evidence>
<reference evidence="4 5" key="1">
    <citation type="journal article" date="2018" name="Mol. Genet. Genomics">
        <title>The red deer Cervus elaphus genome CerEla1.0: sequencing, annotating, genes, and chromosomes.</title>
        <authorList>
            <person name="Bana N.A."/>
            <person name="Nyiri A."/>
            <person name="Nagy J."/>
            <person name="Frank K."/>
            <person name="Nagy T."/>
            <person name="Steger V."/>
            <person name="Schiller M."/>
            <person name="Lakatos P."/>
            <person name="Sugar L."/>
            <person name="Horn P."/>
            <person name="Barta E."/>
            <person name="Orosz L."/>
        </authorList>
    </citation>
    <scope>NUCLEOTIDE SEQUENCE [LARGE SCALE GENOMIC DNA]</scope>
    <source>
        <strain evidence="4">Hungarian</strain>
    </source>
</reference>
<proteinExistence type="predicted"/>